<organism evidence="1 2">
    <name type="scientific">Candidatus Staskawiczbacteria bacterium RIFOXYB1_FULL_37_44</name>
    <dbReference type="NCBI Taxonomy" id="1802223"/>
    <lineage>
        <taxon>Bacteria</taxon>
        <taxon>Candidatus Staskawicziibacteriota</taxon>
    </lineage>
</organism>
<dbReference type="AlphaFoldDB" id="A0A1G2IUZ2"/>
<evidence type="ECO:0000313" key="1">
    <source>
        <dbReference type="EMBL" id="OGZ78397.1"/>
    </source>
</evidence>
<accession>A0A1G2IUZ2</accession>
<name>A0A1G2IUZ2_9BACT</name>
<dbReference type="EMBL" id="MHPJ01000022">
    <property type="protein sequence ID" value="OGZ78397.1"/>
    <property type="molecule type" value="Genomic_DNA"/>
</dbReference>
<dbReference type="STRING" id="1802223.A2358_02090"/>
<evidence type="ECO:0000313" key="2">
    <source>
        <dbReference type="Proteomes" id="UP000178650"/>
    </source>
</evidence>
<sequence>MDYINFKNSTAILDQSVWQPMCHALAYSNVDVYKFLSTQNIETVATVDSACELSYQPYKLNLFGTSLTASDFNSKESYVLSSANGSLTVANLDSAGFPVDIIPDLKYEKFTTASLWDSSPYSKKLTDTDKSNIYLGRYFKKIGQKFFIFSNDKNQIRQAILEGFDYLKPGDLFLWMAEEKVFDGRKLFWIFKKMQKYNEVMLKIKKF</sequence>
<protein>
    <submittedName>
        <fullName evidence="1">Uncharacterized protein</fullName>
    </submittedName>
</protein>
<dbReference type="Proteomes" id="UP000178650">
    <property type="component" value="Unassembled WGS sequence"/>
</dbReference>
<gene>
    <name evidence="1" type="ORF">A2358_02090</name>
</gene>
<proteinExistence type="predicted"/>
<reference evidence="1 2" key="1">
    <citation type="journal article" date="2016" name="Nat. Commun.">
        <title>Thousands of microbial genomes shed light on interconnected biogeochemical processes in an aquifer system.</title>
        <authorList>
            <person name="Anantharaman K."/>
            <person name="Brown C.T."/>
            <person name="Hug L.A."/>
            <person name="Sharon I."/>
            <person name="Castelle C.J."/>
            <person name="Probst A.J."/>
            <person name="Thomas B.C."/>
            <person name="Singh A."/>
            <person name="Wilkins M.J."/>
            <person name="Karaoz U."/>
            <person name="Brodie E.L."/>
            <person name="Williams K.H."/>
            <person name="Hubbard S.S."/>
            <person name="Banfield J.F."/>
        </authorList>
    </citation>
    <scope>NUCLEOTIDE SEQUENCE [LARGE SCALE GENOMIC DNA]</scope>
</reference>
<comment type="caution">
    <text evidence="1">The sequence shown here is derived from an EMBL/GenBank/DDBJ whole genome shotgun (WGS) entry which is preliminary data.</text>
</comment>